<proteinExistence type="predicted"/>
<dbReference type="Proteomes" id="UP000568751">
    <property type="component" value="Unassembled WGS sequence"/>
</dbReference>
<dbReference type="AlphaFoldDB" id="A0A853F429"/>
<protein>
    <submittedName>
        <fullName evidence="2">Uncharacterized protein</fullName>
    </submittedName>
</protein>
<evidence type="ECO:0000256" key="1">
    <source>
        <dbReference type="SAM" id="Phobius"/>
    </source>
</evidence>
<keyword evidence="1" id="KW-0812">Transmembrane</keyword>
<comment type="caution">
    <text evidence="2">The sequence shown here is derived from an EMBL/GenBank/DDBJ whole genome shotgun (WGS) entry which is preliminary data.</text>
</comment>
<gene>
    <name evidence="2" type="ORF">H0A76_13450</name>
</gene>
<evidence type="ECO:0000313" key="2">
    <source>
        <dbReference type="EMBL" id="NYT28754.1"/>
    </source>
</evidence>
<feature type="transmembrane region" description="Helical" evidence="1">
    <location>
        <begin position="20"/>
        <end position="37"/>
    </location>
</feature>
<organism evidence="2 3">
    <name type="scientific">Candidatus Thiodubiliella endoseptemdiera</name>
    <dbReference type="NCBI Taxonomy" id="2738886"/>
    <lineage>
        <taxon>Bacteria</taxon>
        <taxon>Pseudomonadati</taxon>
        <taxon>Pseudomonadota</taxon>
        <taxon>Gammaproteobacteria</taxon>
        <taxon>Candidatus Pseudothioglobaceae</taxon>
        <taxon>Candidatus Thiodubiliella</taxon>
    </lineage>
</organism>
<name>A0A853F429_9GAMM</name>
<sequence>MEGIEHHSKTKEQKTIKVKLLGITILILIIITLFFSSNKRQSSAQSDCD</sequence>
<accession>A0A853F429</accession>
<evidence type="ECO:0000313" key="3">
    <source>
        <dbReference type="Proteomes" id="UP000568751"/>
    </source>
</evidence>
<dbReference type="EMBL" id="JACCHT010000023">
    <property type="protein sequence ID" value="NYT28754.1"/>
    <property type="molecule type" value="Genomic_DNA"/>
</dbReference>
<reference evidence="2 3" key="1">
    <citation type="submission" date="2020-05" db="EMBL/GenBank/DDBJ databases">
        <title>Horizontal transmission and recombination maintain forever young bacterial symbiont genomes.</title>
        <authorList>
            <person name="Russell S.L."/>
            <person name="Pepper-Tunick E."/>
            <person name="Svedberg J."/>
            <person name="Byrne A."/>
            <person name="Ruelas Castillo J."/>
            <person name="Vollmers C."/>
            <person name="Beinart R.A."/>
            <person name="Corbett-Detig R."/>
        </authorList>
    </citation>
    <scope>NUCLEOTIDE SEQUENCE [LARGE SCALE GENOMIC DNA]</scope>
    <source>
        <strain evidence="2">455</strain>
    </source>
</reference>
<keyword evidence="1" id="KW-0472">Membrane</keyword>
<keyword evidence="1" id="KW-1133">Transmembrane helix</keyword>